<dbReference type="PANTHER" id="PTHR48471">
    <property type="entry name" value="DDE TNP4 DOMAIN-CONTAINING PROTEIN"/>
    <property type="match status" value="1"/>
</dbReference>
<organism evidence="1 2">
    <name type="scientific">Lagenidium giganteum</name>
    <dbReference type="NCBI Taxonomy" id="4803"/>
    <lineage>
        <taxon>Eukaryota</taxon>
        <taxon>Sar</taxon>
        <taxon>Stramenopiles</taxon>
        <taxon>Oomycota</taxon>
        <taxon>Peronosporomycetes</taxon>
        <taxon>Pythiales</taxon>
        <taxon>Pythiaceae</taxon>
    </lineage>
</organism>
<reference evidence="1" key="1">
    <citation type="submission" date="2022-11" db="EMBL/GenBank/DDBJ databases">
        <authorList>
            <person name="Morgan W.R."/>
            <person name="Tartar A."/>
        </authorList>
    </citation>
    <scope>NUCLEOTIDE SEQUENCE</scope>
    <source>
        <strain evidence="1">ARSEF 373</strain>
    </source>
</reference>
<accession>A0AAV2YEV4</accession>
<evidence type="ECO:0000313" key="1">
    <source>
        <dbReference type="EMBL" id="DAZ92621.1"/>
    </source>
</evidence>
<protein>
    <recommendedName>
        <fullName evidence="3">DDE Tnp4 domain-containing protein</fullName>
    </recommendedName>
</protein>
<evidence type="ECO:0008006" key="3">
    <source>
        <dbReference type="Google" id="ProtNLM"/>
    </source>
</evidence>
<dbReference type="EMBL" id="DAKRPA010000416">
    <property type="protein sequence ID" value="DAZ92621.1"/>
    <property type="molecule type" value="Genomic_DNA"/>
</dbReference>
<reference evidence="1" key="2">
    <citation type="journal article" date="2023" name="Microbiol Resour">
        <title>Decontamination and Annotation of the Draft Genome Sequence of the Oomycete Lagenidium giganteum ARSEF 373.</title>
        <authorList>
            <person name="Morgan W.R."/>
            <person name="Tartar A."/>
        </authorList>
    </citation>
    <scope>NUCLEOTIDE SEQUENCE</scope>
    <source>
        <strain evidence="1">ARSEF 373</strain>
    </source>
</reference>
<keyword evidence="2" id="KW-1185">Reference proteome</keyword>
<name>A0AAV2YEV4_9STRA</name>
<dbReference type="PANTHER" id="PTHR48471:SF1">
    <property type="entry name" value="DDE TNP4 DOMAIN-CONTAINING PROTEIN"/>
    <property type="match status" value="1"/>
</dbReference>
<comment type="caution">
    <text evidence="1">The sequence shown here is derived from an EMBL/GenBank/DDBJ whole genome shotgun (WGS) entry which is preliminary data.</text>
</comment>
<gene>
    <name evidence="1" type="ORF">N0F65_006283</name>
</gene>
<evidence type="ECO:0000313" key="2">
    <source>
        <dbReference type="Proteomes" id="UP001146120"/>
    </source>
</evidence>
<sequence>MVLTRVIALRLRDMLRERNYVRSNALPTDQLDAACYTTYASRDPSTFIALVAIPPDDFDELLQVFDRHYIIKSGPGKHGGPPRIVHKHCVLALVLCFYANASEAKTLCELFAIPPATLARALHKVEVALADALGETPDAAIRWPTKALQAKWAAATHLREPLVEGVSAFVDGKNLRVQQPSSIDLQNAYYNGWQHCVFVTGSWNDGEMSRLLLERLADPRFIEKDMKIASDSAFPVNGRSSGRIITPLKDGDLERAPPECRLGMQAMSDSITSLRQAAEWLTFQLDQRLPVSREIPRKKFLM</sequence>
<dbReference type="AlphaFoldDB" id="A0AAV2YEV4"/>
<dbReference type="Proteomes" id="UP001146120">
    <property type="component" value="Unassembled WGS sequence"/>
</dbReference>
<proteinExistence type="predicted"/>